<comment type="catalytic activity">
    <reaction evidence="8 10">
        <text>dITP + H2O = dIMP + diphosphate + H(+)</text>
        <dbReference type="Rhea" id="RHEA:28342"/>
        <dbReference type="ChEBI" id="CHEBI:15377"/>
        <dbReference type="ChEBI" id="CHEBI:15378"/>
        <dbReference type="ChEBI" id="CHEBI:33019"/>
        <dbReference type="ChEBI" id="CHEBI:61194"/>
        <dbReference type="ChEBI" id="CHEBI:61382"/>
        <dbReference type="EC" id="3.6.1.66"/>
    </reaction>
</comment>
<evidence type="ECO:0000256" key="4">
    <source>
        <dbReference type="ARBA" id="ARBA00022741"/>
    </source>
</evidence>
<proteinExistence type="inferred from homology"/>
<dbReference type="GO" id="GO:0036222">
    <property type="term" value="F:XTP diphosphatase activity"/>
    <property type="evidence" value="ECO:0007669"/>
    <property type="project" value="UniProtKB-UniRule"/>
</dbReference>
<comment type="catalytic activity">
    <reaction evidence="10">
        <text>ITP + H2O = IMP + diphosphate + H(+)</text>
        <dbReference type="Rhea" id="RHEA:29399"/>
        <dbReference type="ChEBI" id="CHEBI:15377"/>
        <dbReference type="ChEBI" id="CHEBI:15378"/>
        <dbReference type="ChEBI" id="CHEBI:33019"/>
        <dbReference type="ChEBI" id="CHEBI:58053"/>
        <dbReference type="ChEBI" id="CHEBI:61402"/>
        <dbReference type="EC" id="3.6.1.66"/>
    </reaction>
</comment>
<dbReference type="AlphaFoldDB" id="D1ANK9"/>
<evidence type="ECO:0000256" key="3">
    <source>
        <dbReference type="ARBA" id="ARBA00022723"/>
    </source>
</evidence>
<dbReference type="EC" id="3.6.1.66" evidence="10"/>
<reference evidence="13" key="1">
    <citation type="submission" date="2009-09" db="EMBL/GenBank/DDBJ databases">
        <title>The complete chromosome of Sebaldella termitidis ATCC 33386.</title>
        <authorList>
            <consortium name="US DOE Joint Genome Institute (JGI-PGF)"/>
            <person name="Lucas S."/>
            <person name="Copeland A."/>
            <person name="Lapidus A."/>
            <person name="Glavina del Rio T."/>
            <person name="Dalin E."/>
            <person name="Tice H."/>
            <person name="Bruce D."/>
            <person name="Goodwin L."/>
            <person name="Pitluck S."/>
            <person name="Kyrpides N."/>
            <person name="Mavromatis K."/>
            <person name="Ivanova N."/>
            <person name="Mikhailova N."/>
            <person name="Sims D."/>
            <person name="Meincke L."/>
            <person name="Brettin T."/>
            <person name="Detter J.C."/>
            <person name="Han C."/>
            <person name="Larimer F."/>
            <person name="Land M."/>
            <person name="Hauser L."/>
            <person name="Markowitz V."/>
            <person name="Cheng J.F."/>
            <person name="Hugenholtz P."/>
            <person name="Woyke T."/>
            <person name="Wu D."/>
            <person name="Eisen J.A."/>
        </authorList>
    </citation>
    <scope>NUCLEOTIDE SEQUENCE [LARGE SCALE GENOMIC DNA]</scope>
    <source>
        <strain evidence="13">ATCC 33386 / NCTC 11300</strain>
    </source>
</reference>
<gene>
    <name evidence="12" type="ordered locus">Sterm_2970</name>
</gene>
<evidence type="ECO:0000256" key="10">
    <source>
        <dbReference type="HAMAP-Rule" id="MF_01405"/>
    </source>
</evidence>
<accession>D1ANK9</accession>
<dbReference type="HOGENOM" id="CLU_082080_0_2_0"/>
<comment type="subunit">
    <text evidence="2 10">Homodimer.</text>
</comment>
<sequence>MKIFLATKNTGKINEFKRLVDGKNIEVLSILDSEDIPEVEEDGETFEENSQKKAVEIAKYLNMYTISDDSGLCVNYLDGAPGVYSARYSGENADDSKNMDKLLKDLEGVNERAAKFVSVVSLARPDGSVYSYRGEADGEIMHERHGTNGFGYDPIFFSHELNKCFGEASPEEKKSVSHRAKAFEKLMKDIDSIIK</sequence>
<evidence type="ECO:0000256" key="11">
    <source>
        <dbReference type="RuleBase" id="RU003781"/>
    </source>
</evidence>
<organism evidence="12 13">
    <name type="scientific">Sebaldella termitidis (strain ATCC 33386 / NCTC 11300)</name>
    <dbReference type="NCBI Taxonomy" id="526218"/>
    <lineage>
        <taxon>Bacteria</taxon>
        <taxon>Fusobacteriati</taxon>
        <taxon>Fusobacteriota</taxon>
        <taxon>Fusobacteriia</taxon>
        <taxon>Fusobacteriales</taxon>
        <taxon>Leptotrichiaceae</taxon>
        <taxon>Sebaldella</taxon>
    </lineage>
</organism>
<feature type="binding site" evidence="10">
    <location>
        <position position="70"/>
    </location>
    <ligand>
        <name>substrate</name>
    </ligand>
</feature>
<dbReference type="PANTHER" id="PTHR11067">
    <property type="entry name" value="INOSINE TRIPHOSPHATE PYROPHOSPHATASE/HAM1 PROTEIN"/>
    <property type="match status" value="1"/>
</dbReference>
<name>D1ANK9_SEBTE</name>
<dbReference type="GO" id="GO:0046872">
    <property type="term" value="F:metal ion binding"/>
    <property type="evidence" value="ECO:0007669"/>
    <property type="project" value="UniProtKB-KW"/>
</dbReference>
<feature type="binding site" evidence="10">
    <location>
        <begin position="178"/>
        <end position="179"/>
    </location>
    <ligand>
        <name>substrate</name>
    </ligand>
</feature>
<dbReference type="NCBIfam" id="TIGR00042">
    <property type="entry name" value="RdgB/HAM1 family non-canonical purine NTP pyrophosphatase"/>
    <property type="match status" value="1"/>
</dbReference>
<keyword evidence="6 10" id="KW-0460">Magnesium</keyword>
<keyword evidence="5 10" id="KW-0378">Hydrolase</keyword>
<evidence type="ECO:0000256" key="7">
    <source>
        <dbReference type="ARBA" id="ARBA00023080"/>
    </source>
</evidence>
<evidence type="ECO:0000256" key="6">
    <source>
        <dbReference type="ARBA" id="ARBA00022842"/>
    </source>
</evidence>
<dbReference type="PANTHER" id="PTHR11067:SF9">
    <property type="entry name" value="INOSINE TRIPHOSPHATE PYROPHOSPHATASE"/>
    <property type="match status" value="1"/>
</dbReference>
<dbReference type="Gene3D" id="3.90.950.10">
    <property type="match status" value="1"/>
</dbReference>
<comment type="similarity">
    <text evidence="1 10 11">Belongs to the HAM1 NTPase family.</text>
</comment>
<evidence type="ECO:0000256" key="5">
    <source>
        <dbReference type="ARBA" id="ARBA00022801"/>
    </source>
</evidence>
<keyword evidence="4 10" id="KW-0547">Nucleotide-binding</keyword>
<evidence type="ECO:0000256" key="1">
    <source>
        <dbReference type="ARBA" id="ARBA00008023"/>
    </source>
</evidence>
<comment type="function">
    <text evidence="10">Pyrophosphatase that catalyzes the hydrolysis of nucleoside triphosphates to their monophosphate derivatives, with a high preference for the non-canonical purine nucleotides XTP (xanthosine triphosphate), dITP (deoxyinosine triphosphate) and ITP. Seems to function as a house-cleaning enzyme that removes non-canonical purine nucleotides from the nucleotide pool, thus preventing their incorporation into DNA/RNA and avoiding chromosomal lesions.</text>
</comment>
<comment type="catalytic activity">
    <reaction evidence="9 10">
        <text>XTP + H2O = XMP + diphosphate + H(+)</text>
        <dbReference type="Rhea" id="RHEA:28610"/>
        <dbReference type="ChEBI" id="CHEBI:15377"/>
        <dbReference type="ChEBI" id="CHEBI:15378"/>
        <dbReference type="ChEBI" id="CHEBI:33019"/>
        <dbReference type="ChEBI" id="CHEBI:57464"/>
        <dbReference type="ChEBI" id="CHEBI:61314"/>
        <dbReference type="EC" id="3.6.1.66"/>
    </reaction>
</comment>
<feature type="binding site" evidence="10">
    <location>
        <begin position="150"/>
        <end position="153"/>
    </location>
    <ligand>
        <name>substrate</name>
    </ligand>
</feature>
<feature type="binding site" evidence="10">
    <location>
        <begin position="7"/>
        <end position="12"/>
    </location>
    <ligand>
        <name>substrate</name>
    </ligand>
</feature>
<dbReference type="GO" id="GO:0005829">
    <property type="term" value="C:cytosol"/>
    <property type="evidence" value="ECO:0007669"/>
    <property type="project" value="TreeGrafter"/>
</dbReference>
<reference evidence="12 13" key="2">
    <citation type="journal article" date="2010" name="Stand. Genomic Sci.">
        <title>Complete genome sequence of Sebaldella termitidis type strain (NCTC 11300).</title>
        <authorList>
            <person name="Harmon-Smith M."/>
            <person name="Celia L."/>
            <person name="Chertkov O."/>
            <person name="Lapidus A."/>
            <person name="Copeland A."/>
            <person name="Glavina Del Rio T."/>
            <person name="Nolan M."/>
            <person name="Lucas S."/>
            <person name="Tice H."/>
            <person name="Cheng J.F."/>
            <person name="Han C."/>
            <person name="Detter J.C."/>
            <person name="Bruce D."/>
            <person name="Goodwin L."/>
            <person name="Pitluck S."/>
            <person name="Pati A."/>
            <person name="Liolios K."/>
            <person name="Ivanova N."/>
            <person name="Mavromatis K."/>
            <person name="Mikhailova N."/>
            <person name="Chen A."/>
            <person name="Palaniappan K."/>
            <person name="Land M."/>
            <person name="Hauser L."/>
            <person name="Chang Y.J."/>
            <person name="Jeffries C.D."/>
            <person name="Brettin T."/>
            <person name="Goker M."/>
            <person name="Beck B."/>
            <person name="Bristow J."/>
            <person name="Eisen J.A."/>
            <person name="Markowitz V."/>
            <person name="Hugenholtz P."/>
            <person name="Kyrpides N.C."/>
            <person name="Klenk H.P."/>
            <person name="Chen F."/>
        </authorList>
    </citation>
    <scope>NUCLEOTIDE SEQUENCE [LARGE SCALE GENOMIC DNA]</scope>
    <source>
        <strain evidence="13">ATCC 33386 / NCTC 11300</strain>
    </source>
</reference>
<evidence type="ECO:0000313" key="13">
    <source>
        <dbReference type="Proteomes" id="UP000000845"/>
    </source>
</evidence>
<dbReference type="HAMAP" id="MF_01405">
    <property type="entry name" value="Non_canon_purine_NTPase"/>
    <property type="match status" value="1"/>
</dbReference>
<dbReference type="KEGG" id="str:Sterm_2970"/>
<dbReference type="EMBL" id="CP001739">
    <property type="protein sequence ID" value="ACZ09813.1"/>
    <property type="molecule type" value="Genomic_DNA"/>
</dbReference>
<dbReference type="GO" id="GO:0009117">
    <property type="term" value="P:nucleotide metabolic process"/>
    <property type="evidence" value="ECO:0007669"/>
    <property type="project" value="UniProtKB-KW"/>
</dbReference>
<evidence type="ECO:0000313" key="12">
    <source>
        <dbReference type="EMBL" id="ACZ09813.1"/>
    </source>
</evidence>
<dbReference type="NCBIfam" id="NF011397">
    <property type="entry name" value="PRK14822.1"/>
    <property type="match status" value="1"/>
</dbReference>
<dbReference type="eggNOG" id="COG0127">
    <property type="taxonomic scope" value="Bacteria"/>
</dbReference>
<dbReference type="GO" id="GO:0000166">
    <property type="term" value="F:nucleotide binding"/>
    <property type="evidence" value="ECO:0007669"/>
    <property type="project" value="UniProtKB-KW"/>
</dbReference>
<keyword evidence="13" id="KW-1185">Reference proteome</keyword>
<dbReference type="SUPFAM" id="SSF52972">
    <property type="entry name" value="ITPase-like"/>
    <property type="match status" value="1"/>
</dbReference>
<protein>
    <recommendedName>
        <fullName evidence="10">dITP/XTP pyrophosphatase</fullName>
        <ecNumber evidence="10">3.6.1.66</ecNumber>
    </recommendedName>
    <alternativeName>
        <fullName evidence="10">Non-canonical purine NTP pyrophosphatase</fullName>
    </alternativeName>
    <alternativeName>
        <fullName evidence="10">Non-standard purine NTP pyrophosphatase</fullName>
    </alternativeName>
    <alternativeName>
        <fullName evidence="10">Nucleoside-triphosphate diphosphatase</fullName>
    </alternativeName>
    <alternativeName>
        <fullName evidence="10">Nucleoside-triphosphate pyrophosphatase</fullName>
        <shortName evidence="10">NTPase</shortName>
    </alternativeName>
</protein>
<dbReference type="Proteomes" id="UP000000845">
    <property type="component" value="Chromosome"/>
</dbReference>
<dbReference type="RefSeq" id="WP_012862395.1">
    <property type="nucleotide sequence ID" value="NC_013517.1"/>
</dbReference>
<feature type="binding site" evidence="10">
    <location>
        <position position="40"/>
    </location>
    <ligand>
        <name>Mg(2+)</name>
        <dbReference type="ChEBI" id="CHEBI:18420"/>
    </ligand>
</feature>
<keyword evidence="7 10" id="KW-0546">Nucleotide metabolism</keyword>
<dbReference type="GO" id="GO:0035870">
    <property type="term" value="F:dITP diphosphatase activity"/>
    <property type="evidence" value="ECO:0007669"/>
    <property type="project" value="UniProtKB-UniRule"/>
</dbReference>
<dbReference type="InterPro" id="IPR002637">
    <property type="entry name" value="RdgB/HAM1"/>
</dbReference>
<dbReference type="GO" id="GO:0009146">
    <property type="term" value="P:purine nucleoside triphosphate catabolic process"/>
    <property type="evidence" value="ECO:0007669"/>
    <property type="project" value="UniProtKB-UniRule"/>
</dbReference>
<comment type="cofactor">
    <cofactor evidence="10">
        <name>Mg(2+)</name>
        <dbReference type="ChEBI" id="CHEBI:18420"/>
    </cofactor>
    <text evidence="10">Binds 1 Mg(2+) ion per subunit.</text>
</comment>
<feature type="binding site" evidence="10">
    <location>
        <position position="69"/>
    </location>
    <ligand>
        <name>Mg(2+)</name>
        <dbReference type="ChEBI" id="CHEBI:18420"/>
    </ligand>
</feature>
<dbReference type="FunFam" id="3.90.950.10:FF:000001">
    <property type="entry name" value="dITP/XTP pyrophosphatase"/>
    <property type="match status" value="1"/>
</dbReference>
<keyword evidence="3 10" id="KW-0479">Metal-binding</keyword>
<dbReference type="InterPro" id="IPR029001">
    <property type="entry name" value="ITPase-like_fam"/>
</dbReference>
<dbReference type="InterPro" id="IPR020922">
    <property type="entry name" value="dITP/XTP_pyrophosphatase"/>
</dbReference>
<evidence type="ECO:0000256" key="2">
    <source>
        <dbReference type="ARBA" id="ARBA00011738"/>
    </source>
</evidence>
<feature type="active site" description="Proton acceptor" evidence="10">
    <location>
        <position position="69"/>
    </location>
</feature>
<dbReference type="CDD" id="cd00515">
    <property type="entry name" value="HAM1"/>
    <property type="match status" value="1"/>
</dbReference>
<evidence type="ECO:0000256" key="8">
    <source>
        <dbReference type="ARBA" id="ARBA00051875"/>
    </source>
</evidence>
<evidence type="ECO:0000256" key="9">
    <source>
        <dbReference type="ARBA" id="ARBA00052017"/>
    </source>
</evidence>
<feature type="binding site" evidence="10">
    <location>
        <position position="173"/>
    </location>
    <ligand>
        <name>substrate</name>
    </ligand>
</feature>
<dbReference type="Pfam" id="PF01725">
    <property type="entry name" value="Ham1p_like"/>
    <property type="match status" value="1"/>
</dbReference>
<dbReference type="GO" id="GO:0036220">
    <property type="term" value="F:ITP diphosphatase activity"/>
    <property type="evidence" value="ECO:0007669"/>
    <property type="project" value="UniProtKB-UniRule"/>
</dbReference>
<dbReference type="STRING" id="526218.Sterm_2970"/>
<dbReference type="GO" id="GO:0017111">
    <property type="term" value="F:ribonucleoside triphosphate phosphatase activity"/>
    <property type="evidence" value="ECO:0007669"/>
    <property type="project" value="InterPro"/>
</dbReference>